<evidence type="ECO:0000313" key="3">
    <source>
        <dbReference type="Proteomes" id="UP000233786"/>
    </source>
</evidence>
<proteinExistence type="predicted"/>
<dbReference type="Proteomes" id="UP000233786">
    <property type="component" value="Unassembled WGS sequence"/>
</dbReference>
<dbReference type="EMBL" id="PJNB01000001">
    <property type="protein sequence ID" value="PKW14981.1"/>
    <property type="molecule type" value="Genomic_DNA"/>
</dbReference>
<gene>
    <name evidence="2" type="ORF">A8926_2640</name>
</gene>
<evidence type="ECO:0000313" key="2">
    <source>
        <dbReference type="EMBL" id="PKW14981.1"/>
    </source>
</evidence>
<keyword evidence="1" id="KW-0472">Membrane</keyword>
<feature type="transmembrane region" description="Helical" evidence="1">
    <location>
        <begin position="75"/>
        <end position="97"/>
    </location>
</feature>
<comment type="caution">
    <text evidence="2">The sequence shown here is derived from an EMBL/GenBank/DDBJ whole genome shotgun (WGS) entry which is preliminary data.</text>
</comment>
<sequence>MNPGGPGVPPHHYRAPAQRPAYHEFMVLPSQLGRKIQFWSVLIGSLSVVLSVVIGILVVVIGYRLPTATWATTGLVTMMGGLSAFFYFSSGVTLAFAPVYVKNGHLNVTFATRARRVLVTLFGGTILTTIISTFFFTGTVSASVRTVGDPIYRQLSGDQPVGYTPATIGYLILLATPLLLSAVNVITGWRLLCPARRLLRKYGLP</sequence>
<dbReference type="STRING" id="994479.GCA_000194155_02801"/>
<protein>
    <submittedName>
        <fullName evidence="2">Uncharacterized protein</fullName>
    </submittedName>
</protein>
<feature type="transmembrane region" description="Helical" evidence="1">
    <location>
        <begin position="38"/>
        <end position="63"/>
    </location>
</feature>
<reference evidence="2" key="1">
    <citation type="submission" date="2017-12" db="EMBL/GenBank/DDBJ databases">
        <title>Sequencing the genomes of 1000 Actinobacteria strains.</title>
        <authorList>
            <person name="Klenk H.-P."/>
        </authorList>
    </citation>
    <scope>NUCLEOTIDE SEQUENCE [LARGE SCALE GENOMIC DNA]</scope>
    <source>
        <strain evidence="2">DSM 44228</strain>
    </source>
</reference>
<name>A0A2N3XWI6_SACSN</name>
<keyword evidence="1" id="KW-0812">Transmembrane</keyword>
<keyword evidence="3" id="KW-1185">Reference proteome</keyword>
<organism evidence="2 3">
    <name type="scientific">Saccharopolyspora spinosa</name>
    <dbReference type="NCBI Taxonomy" id="60894"/>
    <lineage>
        <taxon>Bacteria</taxon>
        <taxon>Bacillati</taxon>
        <taxon>Actinomycetota</taxon>
        <taxon>Actinomycetes</taxon>
        <taxon>Pseudonocardiales</taxon>
        <taxon>Pseudonocardiaceae</taxon>
        <taxon>Saccharopolyspora</taxon>
    </lineage>
</organism>
<feature type="transmembrane region" description="Helical" evidence="1">
    <location>
        <begin position="168"/>
        <end position="192"/>
    </location>
</feature>
<accession>A0A2N3XWI6</accession>
<dbReference type="AlphaFoldDB" id="A0A2N3XWI6"/>
<keyword evidence="1" id="KW-1133">Transmembrane helix</keyword>
<feature type="transmembrane region" description="Helical" evidence="1">
    <location>
        <begin position="117"/>
        <end position="136"/>
    </location>
</feature>
<evidence type="ECO:0000256" key="1">
    <source>
        <dbReference type="SAM" id="Phobius"/>
    </source>
</evidence>